<evidence type="ECO:0000313" key="3">
    <source>
        <dbReference type="Proteomes" id="UP000291020"/>
    </source>
</evidence>
<dbReference type="PANTHER" id="PTHR35352:SF1">
    <property type="entry name" value="COILED-COIL DOMAIN-CONTAINING PROTEIN 150"/>
    <property type="match status" value="1"/>
</dbReference>
<organism evidence="2 3">
    <name type="scientific">Gopherus agassizii</name>
    <name type="common">Agassiz's desert tortoise</name>
    <dbReference type="NCBI Taxonomy" id="38772"/>
    <lineage>
        <taxon>Eukaryota</taxon>
        <taxon>Metazoa</taxon>
        <taxon>Chordata</taxon>
        <taxon>Craniata</taxon>
        <taxon>Vertebrata</taxon>
        <taxon>Euteleostomi</taxon>
        <taxon>Archelosauria</taxon>
        <taxon>Testudinata</taxon>
        <taxon>Testudines</taxon>
        <taxon>Cryptodira</taxon>
        <taxon>Durocryptodira</taxon>
        <taxon>Testudinoidea</taxon>
        <taxon>Testudinidae</taxon>
        <taxon>Gopherus</taxon>
    </lineage>
</organism>
<dbReference type="STRING" id="38772.ENSGAGP00000018234"/>
<dbReference type="PANTHER" id="PTHR35352">
    <property type="entry name" value="COILED-COIL DOMAIN-CONTAINING PROTEIN 150"/>
    <property type="match status" value="1"/>
</dbReference>
<reference evidence="2" key="3">
    <citation type="submission" date="2025-09" db="UniProtKB">
        <authorList>
            <consortium name="Ensembl"/>
        </authorList>
    </citation>
    <scope>IDENTIFICATION</scope>
</reference>
<feature type="coiled-coil region" evidence="1">
    <location>
        <begin position="133"/>
        <end position="356"/>
    </location>
</feature>
<reference evidence="2" key="2">
    <citation type="submission" date="2025-08" db="UniProtKB">
        <authorList>
            <consortium name="Ensembl"/>
        </authorList>
    </citation>
    <scope>IDENTIFICATION</scope>
</reference>
<proteinExistence type="predicted"/>
<evidence type="ECO:0000313" key="2">
    <source>
        <dbReference type="Ensembl" id="ENSGAGP00000018234.1"/>
    </source>
</evidence>
<accession>A0A452HT69</accession>
<sequence>MARPTIAPVSVSATAPEAFAVLRQRMSVVEEQTGALARDLELLGVNGQSLDLFHSKALETPGSHQPVSPVRARVAFVGESDMLWKNCESLVNRMCRLESVVQTLKLNLFRLQTEKELNPRHAAHLEQRMDAMQEEHLQELKVVQLEAMKLRQQLSEAKEDVEKAQEEVQRLSAALEIATATKTDVAIAAEELRTTKHIMNHRLQELREQLSQEASLREALEESQATMLRRVQDMEITVEAEREQVQVLQQDCHGLHKDVQLARERLQKEEERTAQLGQECTQLKADLDSRNCIISQLSEEAKNAELSFSKEHEENVQLRSEITALRETAEKVQIINDQLNQQCSELSATLRSISMENAKLISDHQAMLKAEQERMTQKLLEQDLLLDAARANIIGELQSMQNEKAQLQKELEALHTEHAGCRQKACLAEEMTTTQKVLLESTIARLRGELETALKERGSLLMEKESLQQEMKKTASDVTQERNKLEMELTGNKLEMGAMRSTLQNLEKENKRLMDRLVALEHQQHAQQQVEQVLAELTDSKNKLAYDKGKLQTKVQQLEEELQSLADAHAENSHLRKLNTALETKYTQVNVELGSVKINMQRMEAQLKQAQTALEQKEEEFSIAIKSRDEALQESQKIKGHMEAMEEREKQKMATLKRQLEEAKEDNNKVTAVLENVLASHSRMQAALEKVQTELGRKDSEITGLRKDRTQNQQKIQRLEVELEQYRAKLVVVETQHNSQVDPLCKALEVARADNKKLALSLEQALQANSTLQSKLIHTQEELDRKGIEHQQLMACREQLIEEATMEERLYTERLESLKKQFQTEREAMRKAGHRESAELKKALEEASSKSAEVSRANRELRQKIMELEKSLVSYKEKLKSQKAQIRHYLASKANNIQNTERIKEIESELRQMELIKEQYQKKNYEQSQSIQKFMTELTGLQSEMQTLAKNQHEVATRNRQLETQLEMEQKVRQHLENQCQKLDDTVKHLKKCKEETEQKLKEASVESEQITANLEEAHHWFKSKFDSLQLELVKNKQQNIPSERNYGKEMEKEKAVKLPSQASLNRWETKQQLKLISRKYQSELDRK</sequence>
<keyword evidence="1" id="KW-0175">Coiled coil</keyword>
<dbReference type="AlphaFoldDB" id="A0A452HT69"/>
<protein>
    <submittedName>
        <fullName evidence="2">Uncharacterized protein</fullName>
    </submittedName>
</protein>
<dbReference type="SUPFAM" id="SSF57997">
    <property type="entry name" value="Tropomyosin"/>
    <property type="match status" value="1"/>
</dbReference>
<dbReference type="Proteomes" id="UP000291020">
    <property type="component" value="Unassembled WGS sequence"/>
</dbReference>
<evidence type="ECO:0000256" key="1">
    <source>
        <dbReference type="SAM" id="Coils"/>
    </source>
</evidence>
<feature type="coiled-coil region" evidence="1">
    <location>
        <begin position="390"/>
        <end position="1014"/>
    </location>
</feature>
<name>A0A452HT69_9SAUR</name>
<dbReference type="InterPro" id="IPR038807">
    <property type="entry name" value="CCDC150"/>
</dbReference>
<keyword evidence="3" id="KW-1185">Reference proteome</keyword>
<reference evidence="3" key="1">
    <citation type="journal article" date="2017" name="PLoS ONE">
        <title>The Agassiz's desert tortoise genome provides a resource for the conservation of a threatened species.</title>
        <authorList>
            <person name="Tollis M."/>
            <person name="DeNardo D.F."/>
            <person name="Cornelius J.A."/>
            <person name="Dolby G.A."/>
            <person name="Edwards T."/>
            <person name="Henen B.T."/>
            <person name="Karl A.E."/>
            <person name="Murphy R.W."/>
            <person name="Kusumi K."/>
        </authorList>
    </citation>
    <scope>NUCLEOTIDE SEQUENCE [LARGE SCALE GENOMIC DNA]</scope>
</reference>
<dbReference type="Ensembl" id="ENSGAGT00000020781.1">
    <property type="protein sequence ID" value="ENSGAGP00000018234.1"/>
    <property type="gene ID" value="ENSGAGG00000013504.1"/>
</dbReference>